<dbReference type="Proteomes" id="UP001302321">
    <property type="component" value="Unassembled WGS sequence"/>
</dbReference>
<dbReference type="AlphaFoldDB" id="A0AAN6W628"/>
<evidence type="ECO:0000256" key="1">
    <source>
        <dbReference type="SAM" id="MobiDB-lite"/>
    </source>
</evidence>
<gene>
    <name evidence="2" type="ORF">QBC36DRAFT_354203</name>
</gene>
<feature type="compositionally biased region" description="Basic and acidic residues" evidence="1">
    <location>
        <begin position="1"/>
        <end position="11"/>
    </location>
</feature>
<organism evidence="2 3">
    <name type="scientific">Triangularia setosa</name>
    <dbReference type="NCBI Taxonomy" id="2587417"/>
    <lineage>
        <taxon>Eukaryota</taxon>
        <taxon>Fungi</taxon>
        <taxon>Dikarya</taxon>
        <taxon>Ascomycota</taxon>
        <taxon>Pezizomycotina</taxon>
        <taxon>Sordariomycetes</taxon>
        <taxon>Sordariomycetidae</taxon>
        <taxon>Sordariales</taxon>
        <taxon>Podosporaceae</taxon>
        <taxon>Triangularia</taxon>
    </lineage>
</organism>
<evidence type="ECO:0000313" key="3">
    <source>
        <dbReference type="Proteomes" id="UP001302321"/>
    </source>
</evidence>
<sequence>MRQLPQHRDPSLPRLQNLCKGHFPATNQPPHQRKPKKIGDNCQPPNYKRENNTSSLSIVGQVQTLDTHRMLVGKSPDRICQNLMDNPHNQSEREPQQHESSMRVRSEMDMLLTCANFLLTQARSIFVVTEQSSVHQHLGIRLLNTKHKGRKETSMVEAFNMYHQPHNPEHQFLADKHNLPRSHMKGHDFSMICSPTPPAPSFIPNLKLIYVPTTYLGSSASHTCTSSRWSRSMSISNRCNYPSTHLSQITVPPAYCGEAERWVHVVSNISDAISAHNLLQPIHSHAPRQDLLDTTIDQHPHTKSIKKILMCCASPVLTNILPVLQTGSPTR</sequence>
<dbReference type="EMBL" id="MU866226">
    <property type="protein sequence ID" value="KAK4175633.1"/>
    <property type="molecule type" value="Genomic_DNA"/>
</dbReference>
<feature type="region of interest" description="Disordered" evidence="1">
    <location>
        <begin position="1"/>
        <end position="55"/>
    </location>
</feature>
<protein>
    <submittedName>
        <fullName evidence="2">Uncharacterized protein</fullName>
    </submittedName>
</protein>
<comment type="caution">
    <text evidence="2">The sequence shown here is derived from an EMBL/GenBank/DDBJ whole genome shotgun (WGS) entry which is preliminary data.</text>
</comment>
<reference evidence="2" key="2">
    <citation type="submission" date="2023-05" db="EMBL/GenBank/DDBJ databases">
        <authorList>
            <consortium name="Lawrence Berkeley National Laboratory"/>
            <person name="Steindorff A."/>
            <person name="Hensen N."/>
            <person name="Bonometti L."/>
            <person name="Westerberg I."/>
            <person name="Brannstrom I.O."/>
            <person name="Guillou S."/>
            <person name="Cros-Aarteil S."/>
            <person name="Calhoun S."/>
            <person name="Haridas S."/>
            <person name="Kuo A."/>
            <person name="Mondo S."/>
            <person name="Pangilinan J."/>
            <person name="Riley R."/>
            <person name="Labutti K."/>
            <person name="Andreopoulos B."/>
            <person name="Lipzen A."/>
            <person name="Chen C."/>
            <person name="Yanf M."/>
            <person name="Daum C."/>
            <person name="Ng V."/>
            <person name="Clum A."/>
            <person name="Ohm R."/>
            <person name="Martin F."/>
            <person name="Silar P."/>
            <person name="Natvig D."/>
            <person name="Lalanne C."/>
            <person name="Gautier V."/>
            <person name="Ament-Velasquez S.L."/>
            <person name="Kruys A."/>
            <person name="Hutchinson M.I."/>
            <person name="Powell A.J."/>
            <person name="Barry K."/>
            <person name="Miller A.N."/>
            <person name="Grigoriev I.V."/>
            <person name="Debuchy R."/>
            <person name="Gladieux P."/>
            <person name="Thoren M.H."/>
            <person name="Johannesson H."/>
        </authorList>
    </citation>
    <scope>NUCLEOTIDE SEQUENCE</scope>
    <source>
        <strain evidence="2">CBS 892.96</strain>
    </source>
</reference>
<accession>A0AAN6W628</accession>
<reference evidence="2" key="1">
    <citation type="journal article" date="2023" name="Mol. Phylogenet. Evol.">
        <title>Genome-scale phylogeny and comparative genomics of the fungal order Sordariales.</title>
        <authorList>
            <person name="Hensen N."/>
            <person name="Bonometti L."/>
            <person name="Westerberg I."/>
            <person name="Brannstrom I.O."/>
            <person name="Guillou S."/>
            <person name="Cros-Aarteil S."/>
            <person name="Calhoun S."/>
            <person name="Haridas S."/>
            <person name="Kuo A."/>
            <person name="Mondo S."/>
            <person name="Pangilinan J."/>
            <person name="Riley R."/>
            <person name="LaButti K."/>
            <person name="Andreopoulos B."/>
            <person name="Lipzen A."/>
            <person name="Chen C."/>
            <person name="Yan M."/>
            <person name="Daum C."/>
            <person name="Ng V."/>
            <person name="Clum A."/>
            <person name="Steindorff A."/>
            <person name="Ohm R.A."/>
            <person name="Martin F."/>
            <person name="Silar P."/>
            <person name="Natvig D.O."/>
            <person name="Lalanne C."/>
            <person name="Gautier V."/>
            <person name="Ament-Velasquez S.L."/>
            <person name="Kruys A."/>
            <person name="Hutchinson M.I."/>
            <person name="Powell A.J."/>
            <person name="Barry K."/>
            <person name="Miller A.N."/>
            <person name="Grigoriev I.V."/>
            <person name="Debuchy R."/>
            <person name="Gladieux P."/>
            <person name="Hiltunen Thoren M."/>
            <person name="Johannesson H."/>
        </authorList>
    </citation>
    <scope>NUCLEOTIDE SEQUENCE</scope>
    <source>
        <strain evidence="2">CBS 892.96</strain>
    </source>
</reference>
<name>A0AAN6W628_9PEZI</name>
<keyword evidence="3" id="KW-1185">Reference proteome</keyword>
<evidence type="ECO:0000313" key="2">
    <source>
        <dbReference type="EMBL" id="KAK4175633.1"/>
    </source>
</evidence>
<proteinExistence type="predicted"/>